<keyword evidence="14" id="KW-1185">Reference proteome</keyword>
<sequence>MPITELDLYKSGWLELVFDDRNKAYGAYDLRKHYADNLFKALGFTIGGFVTLMLVCSFFMTRQPKEGPVIDVTLRPRTFTPPVVKQPVTPPKQQPEPPHKSTVKMPPFVVTHDRDAENPPKIDDLKTADPGQQTVKGDDGKIDIPELSKGGGGTTVVTEETGPVDMRSVEVMPEPVGGAAAWSKFLQKNLRFPSQAQDAGVGGKVWLSFIVEKDGHLSSITVERGAGYGMDEEALRVLKLAPAWKPGIQNGHAVRVKFNLPFNFQLPQE</sequence>
<dbReference type="Proteomes" id="UP000321479">
    <property type="component" value="Chromosome"/>
</dbReference>
<dbReference type="KEGG" id="mgin:FRZ54_16065"/>
<evidence type="ECO:0000256" key="1">
    <source>
        <dbReference type="ARBA" id="ARBA00004383"/>
    </source>
</evidence>
<proteinExistence type="inferred from homology"/>
<evidence type="ECO:0000313" key="14">
    <source>
        <dbReference type="Proteomes" id="UP000321479"/>
    </source>
</evidence>
<evidence type="ECO:0000256" key="7">
    <source>
        <dbReference type="ARBA" id="ARBA00022927"/>
    </source>
</evidence>
<dbReference type="InterPro" id="IPR037682">
    <property type="entry name" value="TonB_C"/>
</dbReference>
<comment type="similarity">
    <text evidence="2">Belongs to the TonB family.</text>
</comment>
<dbReference type="GO" id="GO:0098797">
    <property type="term" value="C:plasma membrane protein complex"/>
    <property type="evidence" value="ECO:0007669"/>
    <property type="project" value="TreeGrafter"/>
</dbReference>
<dbReference type="GO" id="GO:0031992">
    <property type="term" value="F:energy transducer activity"/>
    <property type="evidence" value="ECO:0007669"/>
    <property type="project" value="TreeGrafter"/>
</dbReference>
<keyword evidence="7" id="KW-0653">Protein transport</keyword>
<dbReference type="OrthoDB" id="649093at2"/>
<keyword evidence="9 11" id="KW-0472">Membrane</keyword>
<name>A0A5B8V0G1_9SPHI</name>
<dbReference type="PANTHER" id="PTHR33446">
    <property type="entry name" value="PROTEIN TONB-RELATED"/>
    <property type="match status" value="1"/>
</dbReference>
<evidence type="ECO:0000256" key="9">
    <source>
        <dbReference type="ARBA" id="ARBA00023136"/>
    </source>
</evidence>
<evidence type="ECO:0000256" key="5">
    <source>
        <dbReference type="ARBA" id="ARBA00022519"/>
    </source>
</evidence>
<dbReference type="GO" id="GO:0015031">
    <property type="term" value="P:protein transport"/>
    <property type="evidence" value="ECO:0007669"/>
    <property type="project" value="UniProtKB-KW"/>
</dbReference>
<dbReference type="GO" id="GO:0055085">
    <property type="term" value="P:transmembrane transport"/>
    <property type="evidence" value="ECO:0007669"/>
    <property type="project" value="InterPro"/>
</dbReference>
<reference evidence="13 14" key="1">
    <citation type="journal article" date="2017" name="Curr. Microbiol.">
        <title>Mucilaginibacter ginsenosidivorans sp. nov., Isolated from Soil of Ginseng Field.</title>
        <authorList>
            <person name="Kim M.M."/>
            <person name="Siddiqi M.Z."/>
            <person name="Im W.T."/>
        </authorList>
    </citation>
    <scope>NUCLEOTIDE SEQUENCE [LARGE SCALE GENOMIC DNA]</scope>
    <source>
        <strain evidence="13 14">Gsoil 3017</strain>
    </source>
</reference>
<dbReference type="PANTHER" id="PTHR33446:SF2">
    <property type="entry name" value="PROTEIN TONB"/>
    <property type="match status" value="1"/>
</dbReference>
<evidence type="ECO:0000259" key="12">
    <source>
        <dbReference type="PROSITE" id="PS52015"/>
    </source>
</evidence>
<feature type="compositionally biased region" description="Basic and acidic residues" evidence="10">
    <location>
        <begin position="136"/>
        <end position="146"/>
    </location>
</feature>
<comment type="subcellular location">
    <subcellularLocation>
        <location evidence="1">Cell inner membrane</location>
        <topology evidence="1">Single-pass membrane protein</topology>
        <orientation evidence="1">Periplasmic side</orientation>
    </subcellularLocation>
</comment>
<keyword evidence="6 11" id="KW-0812">Transmembrane</keyword>
<evidence type="ECO:0000256" key="4">
    <source>
        <dbReference type="ARBA" id="ARBA00022475"/>
    </source>
</evidence>
<evidence type="ECO:0000256" key="2">
    <source>
        <dbReference type="ARBA" id="ARBA00006555"/>
    </source>
</evidence>
<dbReference type="Gene3D" id="3.30.1150.10">
    <property type="match status" value="1"/>
</dbReference>
<dbReference type="AlphaFoldDB" id="A0A5B8V0G1"/>
<dbReference type="InterPro" id="IPR006260">
    <property type="entry name" value="TonB/TolA_C"/>
</dbReference>
<evidence type="ECO:0000256" key="8">
    <source>
        <dbReference type="ARBA" id="ARBA00022989"/>
    </source>
</evidence>
<evidence type="ECO:0000256" key="6">
    <source>
        <dbReference type="ARBA" id="ARBA00022692"/>
    </source>
</evidence>
<protein>
    <submittedName>
        <fullName evidence="13">Energy transducer TonB</fullName>
    </submittedName>
</protein>
<evidence type="ECO:0000256" key="3">
    <source>
        <dbReference type="ARBA" id="ARBA00022448"/>
    </source>
</evidence>
<keyword evidence="8 11" id="KW-1133">Transmembrane helix</keyword>
<dbReference type="EMBL" id="CP042436">
    <property type="protein sequence ID" value="QEC64026.1"/>
    <property type="molecule type" value="Genomic_DNA"/>
</dbReference>
<gene>
    <name evidence="13" type="ORF">FRZ54_16065</name>
</gene>
<feature type="compositionally biased region" description="Basic and acidic residues" evidence="10">
    <location>
        <begin position="111"/>
        <end position="127"/>
    </location>
</feature>
<dbReference type="InterPro" id="IPR051045">
    <property type="entry name" value="TonB-dependent_transducer"/>
</dbReference>
<feature type="domain" description="TonB C-terminal" evidence="12">
    <location>
        <begin position="177"/>
        <end position="269"/>
    </location>
</feature>
<keyword evidence="4" id="KW-1003">Cell membrane</keyword>
<dbReference type="RefSeq" id="WP_147032599.1">
    <property type="nucleotide sequence ID" value="NZ_CP042436.1"/>
</dbReference>
<dbReference type="Pfam" id="PF03544">
    <property type="entry name" value="TonB_C"/>
    <property type="match status" value="1"/>
</dbReference>
<organism evidence="13 14">
    <name type="scientific">Mucilaginibacter ginsenosidivorans</name>
    <dbReference type="NCBI Taxonomy" id="398053"/>
    <lineage>
        <taxon>Bacteria</taxon>
        <taxon>Pseudomonadati</taxon>
        <taxon>Bacteroidota</taxon>
        <taxon>Sphingobacteriia</taxon>
        <taxon>Sphingobacteriales</taxon>
        <taxon>Sphingobacteriaceae</taxon>
        <taxon>Mucilaginibacter</taxon>
    </lineage>
</organism>
<feature type="transmembrane region" description="Helical" evidence="11">
    <location>
        <begin position="38"/>
        <end position="60"/>
    </location>
</feature>
<feature type="region of interest" description="Disordered" evidence="10">
    <location>
        <begin position="80"/>
        <end position="159"/>
    </location>
</feature>
<evidence type="ECO:0000256" key="10">
    <source>
        <dbReference type="SAM" id="MobiDB-lite"/>
    </source>
</evidence>
<keyword evidence="5" id="KW-0997">Cell inner membrane</keyword>
<dbReference type="NCBIfam" id="TIGR01352">
    <property type="entry name" value="tonB_Cterm"/>
    <property type="match status" value="1"/>
</dbReference>
<accession>A0A5B8V0G1</accession>
<keyword evidence="3" id="KW-0813">Transport</keyword>
<evidence type="ECO:0000313" key="13">
    <source>
        <dbReference type="EMBL" id="QEC64026.1"/>
    </source>
</evidence>
<dbReference type="PROSITE" id="PS52015">
    <property type="entry name" value="TONB_CTD"/>
    <property type="match status" value="1"/>
</dbReference>
<dbReference type="SUPFAM" id="SSF74653">
    <property type="entry name" value="TolA/TonB C-terminal domain"/>
    <property type="match status" value="1"/>
</dbReference>
<evidence type="ECO:0000256" key="11">
    <source>
        <dbReference type="SAM" id="Phobius"/>
    </source>
</evidence>